<dbReference type="EMBL" id="JAHLQT010039062">
    <property type="protein sequence ID" value="KAG7156660.1"/>
    <property type="molecule type" value="Genomic_DNA"/>
</dbReference>
<feature type="compositionally biased region" description="Polar residues" evidence="6">
    <location>
        <begin position="1113"/>
        <end position="1130"/>
    </location>
</feature>
<evidence type="ECO:0000256" key="6">
    <source>
        <dbReference type="SAM" id="MobiDB-lite"/>
    </source>
</evidence>
<keyword evidence="5" id="KW-0539">Nucleus</keyword>
<feature type="compositionally biased region" description="Polar residues" evidence="6">
    <location>
        <begin position="1947"/>
        <end position="1966"/>
    </location>
</feature>
<dbReference type="GO" id="GO:0006384">
    <property type="term" value="P:transcription initiation at RNA polymerase III promoter"/>
    <property type="evidence" value="ECO:0007669"/>
    <property type="project" value="InterPro"/>
</dbReference>
<protein>
    <submittedName>
        <fullName evidence="9">General transcription factor 3C polypeptide 1-like</fullName>
    </submittedName>
</protein>
<feature type="compositionally biased region" description="Polar residues" evidence="6">
    <location>
        <begin position="514"/>
        <end position="546"/>
    </location>
</feature>
<organism evidence="9 10">
    <name type="scientific">Homarus americanus</name>
    <name type="common">American lobster</name>
    <dbReference type="NCBI Taxonomy" id="6706"/>
    <lineage>
        <taxon>Eukaryota</taxon>
        <taxon>Metazoa</taxon>
        <taxon>Ecdysozoa</taxon>
        <taxon>Arthropoda</taxon>
        <taxon>Crustacea</taxon>
        <taxon>Multicrustacea</taxon>
        <taxon>Malacostraca</taxon>
        <taxon>Eumalacostraca</taxon>
        <taxon>Eucarida</taxon>
        <taxon>Decapoda</taxon>
        <taxon>Pleocyemata</taxon>
        <taxon>Astacidea</taxon>
        <taxon>Nephropoidea</taxon>
        <taxon>Nephropidae</taxon>
        <taxon>Homarus</taxon>
    </lineage>
</organism>
<feature type="compositionally biased region" description="Basic and acidic residues" evidence="6">
    <location>
        <begin position="1870"/>
        <end position="1904"/>
    </location>
</feature>
<feature type="compositionally biased region" description="Acidic residues" evidence="6">
    <location>
        <begin position="1689"/>
        <end position="1706"/>
    </location>
</feature>
<feature type="compositionally biased region" description="Basic and acidic residues" evidence="6">
    <location>
        <begin position="1968"/>
        <end position="1984"/>
    </location>
</feature>
<feature type="region of interest" description="Disordered" evidence="6">
    <location>
        <begin position="1093"/>
        <end position="1158"/>
    </location>
</feature>
<keyword evidence="2" id="KW-0597">Phosphoprotein</keyword>
<dbReference type="PANTHER" id="PTHR15180:SF1">
    <property type="entry name" value="GENERAL TRANSCRIPTION FACTOR 3C POLYPEPTIDE 1"/>
    <property type="match status" value="1"/>
</dbReference>
<name>A0A8J5JFF6_HOMAM</name>
<evidence type="ECO:0000256" key="2">
    <source>
        <dbReference type="ARBA" id="ARBA00022553"/>
    </source>
</evidence>
<feature type="compositionally biased region" description="Basic and acidic residues" evidence="6">
    <location>
        <begin position="1592"/>
        <end position="1612"/>
    </location>
</feature>
<evidence type="ECO:0000313" key="10">
    <source>
        <dbReference type="Proteomes" id="UP000747542"/>
    </source>
</evidence>
<evidence type="ECO:0000259" key="8">
    <source>
        <dbReference type="Pfam" id="PF24101"/>
    </source>
</evidence>
<feature type="region of interest" description="Disordered" evidence="6">
    <location>
        <begin position="1940"/>
        <end position="2024"/>
    </location>
</feature>
<dbReference type="Pfam" id="PF24101">
    <property type="entry name" value="WHD_GTF3C1"/>
    <property type="match status" value="1"/>
</dbReference>
<dbReference type="GO" id="GO:0042791">
    <property type="term" value="P:5S class rRNA transcription by RNA polymerase III"/>
    <property type="evidence" value="ECO:0007669"/>
    <property type="project" value="TreeGrafter"/>
</dbReference>
<evidence type="ECO:0000256" key="3">
    <source>
        <dbReference type="ARBA" id="ARBA00023125"/>
    </source>
</evidence>
<feature type="compositionally biased region" description="Basic and acidic residues" evidence="6">
    <location>
        <begin position="1646"/>
        <end position="1661"/>
    </location>
</feature>
<feature type="compositionally biased region" description="Polar residues" evidence="6">
    <location>
        <begin position="1985"/>
        <end position="1997"/>
    </location>
</feature>
<dbReference type="PANTHER" id="PTHR15180">
    <property type="entry name" value="GENERAL TRANSCRIPTION FACTOR 3C POLYPEPTIDE 1"/>
    <property type="match status" value="1"/>
</dbReference>
<feature type="compositionally biased region" description="Basic and acidic residues" evidence="6">
    <location>
        <begin position="503"/>
        <end position="512"/>
    </location>
</feature>
<sequence length="2197" mass="248997">MVSLNMNYIADLEDEIALEGLDGITVDGLWVRLKQRTNFETNMPLDDNSKAFLWSIAADDDEISIYQLPSPRDELVIFNRYEHMDPELGIVLEPEKEPKDIYPFHPVDDKKKGVRGSCKTYNERVDITHQAASMTLQEVLKEYGQRLVLVASQMLRNKALYISTCIDKFYDLTLTQYIIVERIGRSRRMGEITQGKVSLASMGENPKSMFYHRKRLLKLNLITKQPHQQKGTKGQTHNGSLLHLTRFYVERRSKFIMMIQRAVEILKSKPNNCAPYTMVKEEMGMPETSCRKLFKSTEFQRYIKNITAPYRKMYPDAPPSQWRCKGKDAEKFVRIMELLNPMIDPLEVCKVDEVADEEEDDDSYPGILDQHRVVWGVGLLQQAYEAVEQAGPDGVSQSDMARLLGQTKLDSRTICRNLQRRNTVHSLMKDVWRQRVSRYVSHKYARTGHLTQEFRKERQKMMAMMKQDQAEINKPSTSKEGEVSRVLESNYLEGVEVDLEMLTSEKRNDKEPVASTSKDSTPSVSVWDPQQSDSKKNTSGNDSNNKGFLTMLEEIRLTYSNQKRNSPHVTTRMMKRANMIIEAVRSIKVIDDAFKLQKMIVQAESEEGYAVKMDKKSLNRLLDKLSKGGFLKNIIVKLKCATLEKSVRFVVHPSITFESPHLKSAIEQQKLKLLAVGSEPKREGERGSAEGKQEARKIKSEDKSSRSAKDRETEEDTDGPMNKSSVGESMQELKRMHQISSSKNPSPSSHVVSTGTVVKKVAGVKGSLGPKFVRMCELHKLLYYLVYGYGGQEDIEQEEAWTTIAAMFIPPLPNHMNTEKGWAFVCDVLLRLPLCIFVRLVSVSYTSGEIEEYLSHPLKRNLLVKYLPPHLRQSLLQGRLLQYGHQIMKEKDQVFIYVNRKASLIDTTTSSPGYHQISADKEYVRKEYYFTYLQDVLQYWYDMWTISMHTPLGGHNCMQGKKITIQILDRKPQIIESLKPRNTYEAPARDIGSIPGDGRGAGGLDSAMFAHLKRNWSSTSGHAAAARPSALLPPSTDGGERATYEGTMSYTQYLMNTTNPSSGTLSPKHRLAGLRNVKLSVYKPRMGTDGKALEIPVALVTQPSQGRKRKRGGSQSSDSDTPPTKPTRTSGQKRNRPTSYQRELKMRKKSPKKPYYDEEDRAALRRMNKLRVDWSSAEDSFLLLCKVASCFLFPNIRSQMITFSLVRDLLHERFPEARNKTSRACQRRINYIMKNPTTEDNVAIFLEEVRQDAKIVAEFKGPRLPRNKKNIENVYAKMFRRLMIRLVVKFASSESRQCPDLPDTAKEFEQRYCIIMASSSLRSKLKVKEVTSVSEIDFFVVNALIYSSLCSKYDRDSYAYQLYLAYQQYPQALLNNVLTCMRHDQMISFKKCYNRSQFAQTCLPLSTSPFQLSVTYLHVFNFKYQYEIFSQSWQMLKQLLEKKRQIMLKEKTSGTVRSDPKGGEYVENVGEDGVPVVILHEGGYCATIVALMATKRLIFDIVIPEQIIMMDQHQPIMEDHQQSLLRRFSSHTQMSGRDIKDIDGPFLDYVNAPSPSSSNTLIGGDVTAKTKGTHVVKERLKDLKESQALVDGKSKTKEPVKRKAIGKDQDKVKKSKQGQNTPEKMETVSTPPPQDVRRPTRSCRKSTRDAEQVKSEPDSAEKGLPVKKTTPGAAAEKAGQLMKMKQEALEEPALEEDNEDTQDTEDSCQPGDASSTEEDLDVSCPQGRGSQSSASRLGLYMMRDQLTLAEVDQINIQHAQEHLVVNACEITCRLRPPPVMQDEFDAAASKDSDEIFEDRPFSITGVVAMMEKTLLVLRVGVAVVRWVTMPYTKPWLIHTNKITRVHRQSVRLQGVYRMNLKNGDKGTNSQDKENATEVSEDDGHTVEQEGGTADRETTSPHLHPDQSNPEQTSSTLPADEASSDLPEVNVAETHDLAEQAVKGEASSLPTVTSTSLDDNADTTISSDGVHKTAAMDESVMKTDHPTPSISTSDTTNKTVDDPLEASSSSQLMDGGGGGQIDEGNSIRHIHSFMAMRKRKYRRDEEVSKKMEKTIKHHQNVTDYEEISVAVRPWVRLNGTLNRRVLDRLLGAVLSLIMERPGISGRDIVCRFSPALQPAHTHDLLETLVHLHCIVREHLIPSHKPSLFSDTVDYILVQAEIHDCDDELLYEPTVDAILKLAMFIGDKKYTQDFLSGDR</sequence>
<keyword evidence="3" id="KW-0238">DNA-binding</keyword>
<evidence type="ECO:0000256" key="4">
    <source>
        <dbReference type="ARBA" id="ARBA00023163"/>
    </source>
</evidence>
<feature type="region of interest" description="Disordered" evidence="6">
    <location>
        <begin position="1856"/>
        <end position="1925"/>
    </location>
</feature>
<feature type="region of interest" description="Disordered" evidence="6">
    <location>
        <begin position="1587"/>
        <end position="1735"/>
    </location>
</feature>
<keyword evidence="4" id="KW-0804">Transcription</keyword>
<feature type="domain" description="GTF3C1 extended winged-helix" evidence="8">
    <location>
        <begin position="568"/>
        <end position="670"/>
    </location>
</feature>
<evidence type="ECO:0000256" key="1">
    <source>
        <dbReference type="ARBA" id="ARBA00004123"/>
    </source>
</evidence>
<dbReference type="Proteomes" id="UP000747542">
    <property type="component" value="Unassembled WGS sequence"/>
</dbReference>
<feature type="region of interest" description="Disordered" evidence="6">
    <location>
        <begin position="677"/>
        <end position="752"/>
    </location>
</feature>
<dbReference type="InterPro" id="IPR007309">
    <property type="entry name" value="TFIIIC_Bblock-bd"/>
</dbReference>
<reference evidence="9" key="1">
    <citation type="journal article" date="2021" name="Sci. Adv.">
        <title>The American lobster genome reveals insights on longevity, neural, and immune adaptations.</title>
        <authorList>
            <person name="Polinski J.M."/>
            <person name="Zimin A.V."/>
            <person name="Clark K.F."/>
            <person name="Kohn A.B."/>
            <person name="Sadowski N."/>
            <person name="Timp W."/>
            <person name="Ptitsyn A."/>
            <person name="Khanna P."/>
            <person name="Romanova D.Y."/>
            <person name="Williams P."/>
            <person name="Greenwood S.J."/>
            <person name="Moroz L.L."/>
            <person name="Walt D.R."/>
            <person name="Bodnar A.G."/>
        </authorList>
    </citation>
    <scope>NUCLEOTIDE SEQUENCE</scope>
    <source>
        <strain evidence="9">GMGI-L3</strain>
    </source>
</reference>
<dbReference type="GO" id="GO:0000127">
    <property type="term" value="C:transcription factor TFIIIC complex"/>
    <property type="evidence" value="ECO:0007669"/>
    <property type="project" value="InterPro"/>
</dbReference>
<dbReference type="GO" id="GO:0003677">
    <property type="term" value="F:DNA binding"/>
    <property type="evidence" value="ECO:0007669"/>
    <property type="project" value="UniProtKB-KW"/>
</dbReference>
<proteinExistence type="predicted"/>
<feature type="compositionally biased region" description="Polar residues" evidence="6">
    <location>
        <begin position="1905"/>
        <end position="1916"/>
    </location>
</feature>
<dbReference type="GO" id="GO:0005634">
    <property type="term" value="C:nucleus"/>
    <property type="evidence" value="ECO:0007669"/>
    <property type="project" value="UniProtKB-SubCell"/>
</dbReference>
<evidence type="ECO:0000256" key="5">
    <source>
        <dbReference type="ARBA" id="ARBA00023242"/>
    </source>
</evidence>
<accession>A0A8J5JFF6</accession>
<feature type="region of interest" description="Disordered" evidence="6">
    <location>
        <begin position="503"/>
        <end position="546"/>
    </location>
</feature>
<dbReference type="InterPro" id="IPR044210">
    <property type="entry name" value="Tfc3-like"/>
</dbReference>
<dbReference type="InterPro" id="IPR035625">
    <property type="entry name" value="Tfc3-like_eWH"/>
</dbReference>
<evidence type="ECO:0000313" key="9">
    <source>
        <dbReference type="EMBL" id="KAG7156660.1"/>
    </source>
</evidence>
<comment type="subcellular location">
    <subcellularLocation>
        <location evidence="1">Nucleus</location>
    </subcellularLocation>
</comment>
<keyword evidence="10" id="KW-1185">Reference proteome</keyword>
<dbReference type="InterPro" id="IPR056467">
    <property type="entry name" value="eWH_GTF3C1"/>
</dbReference>
<gene>
    <name evidence="9" type="primary">Gtf3c1-L</name>
    <name evidence="9" type="ORF">Hamer_G006647</name>
</gene>
<feature type="compositionally biased region" description="Low complexity" evidence="6">
    <location>
        <begin position="740"/>
        <end position="752"/>
    </location>
</feature>
<feature type="compositionally biased region" description="Basic and acidic residues" evidence="6">
    <location>
        <begin position="679"/>
        <end position="712"/>
    </location>
</feature>
<evidence type="ECO:0000259" key="7">
    <source>
        <dbReference type="Pfam" id="PF04182"/>
    </source>
</evidence>
<comment type="caution">
    <text evidence="9">The sequence shown here is derived from an EMBL/GenBank/DDBJ whole genome shotgun (WGS) entry which is preliminary data.</text>
</comment>
<dbReference type="CDD" id="cd16169">
    <property type="entry name" value="Tau138_eWH"/>
    <property type="match status" value="1"/>
</dbReference>
<dbReference type="Pfam" id="PF04182">
    <property type="entry name" value="B-block_TFIIIC"/>
    <property type="match status" value="1"/>
</dbReference>
<feature type="domain" description="B-block binding subunit of TFIIIC" evidence="7">
    <location>
        <begin position="175"/>
        <end position="249"/>
    </location>
</feature>